<dbReference type="Proteomes" id="UP000470520">
    <property type="component" value="Unassembled WGS sequence"/>
</dbReference>
<dbReference type="GO" id="GO:0008449">
    <property type="term" value="F:N-acetylglucosamine-6-sulfatase activity"/>
    <property type="evidence" value="ECO:0007669"/>
    <property type="project" value="InterPro"/>
</dbReference>
<dbReference type="PANTHER" id="PTHR43108">
    <property type="entry name" value="N-ACETYLGLUCOSAMINE-6-SULFATASE FAMILY MEMBER"/>
    <property type="match status" value="1"/>
</dbReference>
<organism evidence="9 10">
    <name type="scientific">Streptomyces bauhiniae</name>
    <dbReference type="NCBI Taxonomy" id="2340725"/>
    <lineage>
        <taxon>Bacteria</taxon>
        <taxon>Bacillati</taxon>
        <taxon>Actinomycetota</taxon>
        <taxon>Actinomycetes</taxon>
        <taxon>Kitasatosporales</taxon>
        <taxon>Streptomycetaceae</taxon>
        <taxon>Streptomyces</taxon>
    </lineage>
</organism>
<dbReference type="GO" id="GO:0030203">
    <property type="term" value="P:glycosaminoglycan metabolic process"/>
    <property type="evidence" value="ECO:0007669"/>
    <property type="project" value="InterPro"/>
</dbReference>
<evidence type="ECO:0000256" key="5">
    <source>
        <dbReference type="PIRSR" id="PIRSR036666-50"/>
    </source>
</evidence>
<evidence type="ECO:0000256" key="4">
    <source>
        <dbReference type="ARBA" id="ARBA00023180"/>
    </source>
</evidence>
<dbReference type="PIRSF" id="PIRSF036666">
    <property type="entry name" value="G6S"/>
    <property type="match status" value="1"/>
</dbReference>
<dbReference type="InterPro" id="IPR000917">
    <property type="entry name" value="Sulfatase_N"/>
</dbReference>
<comment type="PTM">
    <text evidence="5">The conversion to 3-oxoalanine (also known as C-formylglycine, FGly), of a serine or cysteine residue in prokaryotes and of a cysteine residue in eukaryotes, is critical for catalytic activity.</text>
</comment>
<feature type="compositionally biased region" description="Basic and acidic residues" evidence="6">
    <location>
        <begin position="446"/>
        <end position="458"/>
    </location>
</feature>
<comment type="similarity">
    <text evidence="1">Belongs to the sulfatase family.</text>
</comment>
<comment type="caution">
    <text evidence="9">The sequence shown here is derived from an EMBL/GenBank/DDBJ whole genome shotgun (WGS) entry which is preliminary data.</text>
</comment>
<evidence type="ECO:0000256" key="7">
    <source>
        <dbReference type="SAM" id="SignalP"/>
    </source>
</evidence>
<evidence type="ECO:0000256" key="6">
    <source>
        <dbReference type="SAM" id="MobiDB-lite"/>
    </source>
</evidence>
<keyword evidence="2 7" id="KW-0732">Signal</keyword>
<dbReference type="Gene3D" id="3.40.720.10">
    <property type="entry name" value="Alkaline Phosphatase, subunit A"/>
    <property type="match status" value="1"/>
</dbReference>
<dbReference type="CDD" id="cd16147">
    <property type="entry name" value="G6S"/>
    <property type="match status" value="1"/>
</dbReference>
<feature type="region of interest" description="Disordered" evidence="6">
    <location>
        <begin position="446"/>
        <end position="470"/>
    </location>
</feature>
<gene>
    <name evidence="9" type="ORF">G3I21_01155</name>
</gene>
<dbReference type="EMBL" id="JAAGMR010000013">
    <property type="protein sequence ID" value="NEB90367.1"/>
    <property type="molecule type" value="Genomic_DNA"/>
</dbReference>
<reference evidence="9 10" key="1">
    <citation type="submission" date="2020-01" db="EMBL/GenBank/DDBJ databases">
        <title>Insect and environment-associated Actinomycetes.</title>
        <authorList>
            <person name="Currrie C."/>
            <person name="Chevrette M."/>
            <person name="Carlson C."/>
            <person name="Stubbendieck R."/>
            <person name="Wendt-Pienkowski E."/>
        </authorList>
    </citation>
    <scope>NUCLEOTIDE SEQUENCE [LARGE SCALE GENOMIC DNA]</scope>
    <source>
        <strain evidence="9 10">SID7754</strain>
    </source>
</reference>
<sequence length="495" mass="53652">MKRHPLLGLGAAALLLAACGAPASTEAHSETTTGAKKPNIVFVLTDDLATNLVPYMPHVKELQRDGTSFSNYFVTDSLCCPSRSSILTGKFPHNTGVFTNNGDDGGYGAYNRNGNERDCYGPALQKAGYRTGFMGKYLNGYLPADKHGTDKPYVPPGWDEWDVAGNGYPEFDYSLNENGKVVKYGHDPEDYLTDVVSKKATSFIDSSAAAKKPFVLELATFAPHAPSTPAPRDAGDFPGLKAPRTPAYDKPSEPTPKWQSGLKPLSADEQRSIDSKFAKRARSVQAVDDMIGRVRDELKAKGLADNTYIVFSSDNGFHMGEHRLRPGKQTAYDTDIRVPLVVAGPDVAAGKEITRPAANVDLSPTFQDLAGVRPSGTADGSSLAPLLRGKQVTDWRQTVLIEHHHPASKKDDPDAAPDSSGNPPSYEAIRTPDALWVEYADGEREYYDTKSDPNELHNRASSLPKSQQDALHQTLTDLQKCKGSEACAKAGRVEQ</sequence>
<feature type="region of interest" description="Disordered" evidence="6">
    <location>
        <begin position="225"/>
        <end position="264"/>
    </location>
</feature>
<dbReference type="SUPFAM" id="SSF53649">
    <property type="entry name" value="Alkaline phosphatase-like"/>
    <property type="match status" value="1"/>
</dbReference>
<evidence type="ECO:0000256" key="2">
    <source>
        <dbReference type="ARBA" id="ARBA00022729"/>
    </source>
</evidence>
<dbReference type="GO" id="GO:0016740">
    <property type="term" value="F:transferase activity"/>
    <property type="evidence" value="ECO:0007669"/>
    <property type="project" value="UniProtKB-KW"/>
</dbReference>
<feature type="compositionally biased region" description="Polar residues" evidence="6">
    <location>
        <begin position="459"/>
        <end position="470"/>
    </location>
</feature>
<dbReference type="PANTHER" id="PTHR43108:SF8">
    <property type="entry name" value="SD21168P"/>
    <property type="match status" value="1"/>
</dbReference>
<dbReference type="InterPro" id="IPR017850">
    <property type="entry name" value="Alkaline_phosphatase_core_sf"/>
</dbReference>
<evidence type="ECO:0000313" key="10">
    <source>
        <dbReference type="Proteomes" id="UP000470520"/>
    </source>
</evidence>
<feature type="domain" description="Sulfatase N-terminal" evidence="8">
    <location>
        <begin position="38"/>
        <end position="372"/>
    </location>
</feature>
<feature type="modified residue" description="3-oxoalanine (Cys)" evidence="5">
    <location>
        <position position="79"/>
    </location>
</feature>
<keyword evidence="9" id="KW-0808">Transferase</keyword>
<evidence type="ECO:0000256" key="1">
    <source>
        <dbReference type="ARBA" id="ARBA00008779"/>
    </source>
</evidence>
<dbReference type="InterPro" id="IPR024607">
    <property type="entry name" value="Sulfatase_CS"/>
</dbReference>
<evidence type="ECO:0000256" key="3">
    <source>
        <dbReference type="ARBA" id="ARBA00022801"/>
    </source>
</evidence>
<dbReference type="PROSITE" id="PS00523">
    <property type="entry name" value="SULFATASE_1"/>
    <property type="match status" value="1"/>
</dbReference>
<protein>
    <submittedName>
        <fullName evidence="9">Sulfatase-like hydrolase/transferase</fullName>
    </submittedName>
</protein>
<feature type="chain" id="PRO_5029634077" evidence="7">
    <location>
        <begin position="24"/>
        <end position="495"/>
    </location>
</feature>
<accession>A0A7K3QKE5</accession>
<dbReference type="AlphaFoldDB" id="A0A7K3QKE5"/>
<evidence type="ECO:0000259" key="8">
    <source>
        <dbReference type="Pfam" id="PF00884"/>
    </source>
</evidence>
<name>A0A7K3QKE5_9ACTN</name>
<feature type="compositionally biased region" description="Basic and acidic residues" evidence="6">
    <location>
        <begin position="404"/>
        <end position="413"/>
    </location>
</feature>
<proteinExistence type="inferred from homology"/>
<feature type="region of interest" description="Disordered" evidence="6">
    <location>
        <begin position="404"/>
        <end position="433"/>
    </location>
</feature>
<dbReference type="InterPro" id="IPR012251">
    <property type="entry name" value="GlcNAc_6-SO4ase"/>
</dbReference>
<keyword evidence="4" id="KW-0325">Glycoprotein</keyword>
<keyword evidence="3 9" id="KW-0378">Hydrolase</keyword>
<feature type="signal peptide" evidence="7">
    <location>
        <begin position="1"/>
        <end position="23"/>
    </location>
</feature>
<dbReference type="Pfam" id="PF00884">
    <property type="entry name" value="Sulfatase"/>
    <property type="match status" value="1"/>
</dbReference>
<dbReference type="PROSITE" id="PS51257">
    <property type="entry name" value="PROKAR_LIPOPROTEIN"/>
    <property type="match status" value="1"/>
</dbReference>
<evidence type="ECO:0000313" key="9">
    <source>
        <dbReference type="EMBL" id="NEB90367.1"/>
    </source>
</evidence>
<dbReference type="RefSeq" id="WP_164186178.1">
    <property type="nucleotide sequence ID" value="NZ_JAAGMR010000013.1"/>
</dbReference>